<gene>
    <name evidence="14" type="primary">sps</name>
    <name evidence="14" type="ordered locus">Curi_c16780</name>
</gene>
<dbReference type="FunFam" id="3.30.200.20:FF:000035">
    <property type="entry name" value="Serine/threonine protein kinase Stk1"/>
    <property type="match status" value="1"/>
</dbReference>
<dbReference type="InterPro" id="IPR017441">
    <property type="entry name" value="Protein_kinase_ATP_BS"/>
</dbReference>
<dbReference type="PROSITE" id="PS50011">
    <property type="entry name" value="PROTEIN_KINASE_DOM"/>
    <property type="match status" value="1"/>
</dbReference>
<dbReference type="SUPFAM" id="SSF54184">
    <property type="entry name" value="Penicillin-binding protein 2x (pbp-2x), c-terminal domain"/>
    <property type="match status" value="1"/>
</dbReference>
<dbReference type="InterPro" id="IPR011009">
    <property type="entry name" value="Kinase-like_dom_sf"/>
</dbReference>
<organism evidence="14 15">
    <name type="scientific">Gottschalkia acidurici (strain ATCC 7906 / DSM 604 / BCRC 14475 / CIP 104303 / KCTC 5404 / NCIMB 10678 / 9a)</name>
    <name type="common">Clostridium acidurici</name>
    <dbReference type="NCBI Taxonomy" id="1128398"/>
    <lineage>
        <taxon>Bacteria</taxon>
        <taxon>Bacillati</taxon>
        <taxon>Bacillota</taxon>
        <taxon>Tissierellia</taxon>
        <taxon>Tissierellales</taxon>
        <taxon>Gottschalkiaceae</taxon>
        <taxon>Gottschalkia</taxon>
    </lineage>
</organism>
<feature type="compositionally biased region" description="Basic and acidic residues" evidence="10">
    <location>
        <begin position="573"/>
        <end position="584"/>
    </location>
</feature>
<evidence type="ECO:0000256" key="7">
    <source>
        <dbReference type="ARBA" id="ARBA00047899"/>
    </source>
</evidence>
<dbReference type="InterPro" id="IPR005543">
    <property type="entry name" value="PASTA_dom"/>
</dbReference>
<keyword evidence="15" id="KW-1185">Reference proteome</keyword>
<evidence type="ECO:0000256" key="5">
    <source>
        <dbReference type="ARBA" id="ARBA00022777"/>
    </source>
</evidence>
<evidence type="ECO:0000259" key="12">
    <source>
        <dbReference type="PROSITE" id="PS50011"/>
    </source>
</evidence>
<dbReference type="InterPro" id="IPR008271">
    <property type="entry name" value="Ser/Thr_kinase_AS"/>
</dbReference>
<feature type="region of interest" description="Disordered" evidence="10">
    <location>
        <begin position="548"/>
        <end position="602"/>
    </location>
</feature>
<comment type="catalytic activity">
    <reaction evidence="7">
        <text>L-threonyl-[protein] + ATP = O-phospho-L-threonyl-[protein] + ADP + H(+)</text>
        <dbReference type="Rhea" id="RHEA:46608"/>
        <dbReference type="Rhea" id="RHEA-COMP:11060"/>
        <dbReference type="Rhea" id="RHEA-COMP:11605"/>
        <dbReference type="ChEBI" id="CHEBI:15378"/>
        <dbReference type="ChEBI" id="CHEBI:30013"/>
        <dbReference type="ChEBI" id="CHEBI:30616"/>
        <dbReference type="ChEBI" id="CHEBI:61977"/>
        <dbReference type="ChEBI" id="CHEBI:456216"/>
        <dbReference type="EC" id="2.7.11.1"/>
    </reaction>
</comment>
<feature type="transmembrane region" description="Helical" evidence="11">
    <location>
        <begin position="340"/>
        <end position="363"/>
    </location>
</feature>
<keyword evidence="11" id="KW-0812">Transmembrane</keyword>
<keyword evidence="4 9" id="KW-0547">Nucleotide-binding</keyword>
<feature type="domain" description="PASTA" evidence="13">
    <location>
        <begin position="368"/>
        <end position="434"/>
    </location>
</feature>
<feature type="domain" description="Protein kinase" evidence="12">
    <location>
        <begin position="14"/>
        <end position="271"/>
    </location>
</feature>
<protein>
    <recommendedName>
        <fullName evidence="1">non-specific serine/threonine protein kinase</fullName>
        <ecNumber evidence="1">2.7.11.1</ecNumber>
    </recommendedName>
</protein>
<dbReference type="EC" id="2.7.11.1" evidence="1"/>
<evidence type="ECO:0000259" key="13">
    <source>
        <dbReference type="PROSITE" id="PS51178"/>
    </source>
</evidence>
<dbReference type="InterPro" id="IPR000719">
    <property type="entry name" value="Prot_kinase_dom"/>
</dbReference>
<dbReference type="Pfam" id="PF00069">
    <property type="entry name" value="Pkinase"/>
    <property type="match status" value="1"/>
</dbReference>
<dbReference type="AlphaFoldDB" id="K0B157"/>
<dbReference type="NCBIfam" id="NF033483">
    <property type="entry name" value="PknB_PASTA_kin"/>
    <property type="match status" value="1"/>
</dbReference>
<dbReference type="PATRIC" id="fig|1128398.3.peg.1723"/>
<keyword evidence="5 14" id="KW-0418">Kinase</keyword>
<dbReference type="RefSeq" id="WP_014967821.1">
    <property type="nucleotide sequence ID" value="NC_018664.1"/>
</dbReference>
<name>K0B157_GOTA9</name>
<accession>K0B157</accession>
<keyword evidence="6 9" id="KW-0067">ATP-binding</keyword>
<dbReference type="Proteomes" id="UP000006094">
    <property type="component" value="Chromosome"/>
</dbReference>
<dbReference type="PROSITE" id="PS51178">
    <property type="entry name" value="PASTA"/>
    <property type="match status" value="3"/>
</dbReference>
<evidence type="ECO:0000256" key="4">
    <source>
        <dbReference type="ARBA" id="ARBA00022741"/>
    </source>
</evidence>
<evidence type="ECO:0000256" key="10">
    <source>
        <dbReference type="SAM" id="MobiDB-lite"/>
    </source>
</evidence>
<keyword evidence="11" id="KW-0472">Membrane</keyword>
<dbReference type="SMART" id="SM00740">
    <property type="entry name" value="PASTA"/>
    <property type="match status" value="3"/>
</dbReference>
<dbReference type="SMART" id="SM00220">
    <property type="entry name" value="S_TKc"/>
    <property type="match status" value="1"/>
</dbReference>
<dbReference type="eggNOG" id="COG0515">
    <property type="taxonomic scope" value="Bacteria"/>
</dbReference>
<feature type="region of interest" description="Disordered" evidence="10">
    <location>
        <begin position="305"/>
        <end position="336"/>
    </location>
</feature>
<dbReference type="PROSITE" id="PS00107">
    <property type="entry name" value="PROTEIN_KINASE_ATP"/>
    <property type="match status" value="1"/>
</dbReference>
<evidence type="ECO:0000256" key="1">
    <source>
        <dbReference type="ARBA" id="ARBA00012513"/>
    </source>
</evidence>
<comment type="catalytic activity">
    <reaction evidence="8">
        <text>L-seryl-[protein] + ATP = O-phospho-L-seryl-[protein] + ADP + H(+)</text>
        <dbReference type="Rhea" id="RHEA:17989"/>
        <dbReference type="Rhea" id="RHEA-COMP:9863"/>
        <dbReference type="Rhea" id="RHEA-COMP:11604"/>
        <dbReference type="ChEBI" id="CHEBI:15378"/>
        <dbReference type="ChEBI" id="CHEBI:29999"/>
        <dbReference type="ChEBI" id="CHEBI:30616"/>
        <dbReference type="ChEBI" id="CHEBI:83421"/>
        <dbReference type="ChEBI" id="CHEBI:456216"/>
        <dbReference type="EC" id="2.7.11.1"/>
    </reaction>
</comment>
<dbReference type="FunFam" id="1.10.510.10:FF:000021">
    <property type="entry name" value="Serine/threonine protein kinase"/>
    <property type="match status" value="1"/>
</dbReference>
<dbReference type="SUPFAM" id="SSF56112">
    <property type="entry name" value="Protein kinase-like (PK-like)"/>
    <property type="match status" value="1"/>
</dbReference>
<evidence type="ECO:0000256" key="2">
    <source>
        <dbReference type="ARBA" id="ARBA00022527"/>
    </source>
</evidence>
<dbReference type="STRING" id="1128398.Curi_c16780"/>
<dbReference type="HOGENOM" id="CLU_000288_135_2_9"/>
<feature type="compositionally biased region" description="Basic and acidic residues" evidence="10">
    <location>
        <begin position="311"/>
        <end position="321"/>
    </location>
</feature>
<evidence type="ECO:0000256" key="8">
    <source>
        <dbReference type="ARBA" id="ARBA00048679"/>
    </source>
</evidence>
<dbReference type="GO" id="GO:0004674">
    <property type="term" value="F:protein serine/threonine kinase activity"/>
    <property type="evidence" value="ECO:0007669"/>
    <property type="project" value="UniProtKB-KW"/>
</dbReference>
<sequence>MSDKMIGRVLGNRYEIVEKVGSGGMASVYKAKCSLLNRFVAVKILKEEYINDEEFIEKFRREAQAAASLSHPNIVNVYDVGVEDDIYYIVMEYINGKTLKEIIVDKGKLDTKETIDIGMKVADAISHAHANKVIHRDIKPHNIMVTEDGRVKVTDFGIARAATSSTITSTNSVMGSVHYFSPEQARGGYTDEKSDIYSLGIMMYEMCTGVLPFQGDSPVAVAIKHIQEEVVPPTQIDSSVSPDLERVIMKCIEKNQSLRYSSAIELLQDLKNIRDGVRNVNTEKALNLNDSPTQIIPKLDETMIMNSDNDNEGKNNMDNKKTINSNNNKKKKPKKKSNKWVTISAVLLAFLVVALGAGVALGLSGMLSNNDIPTPDLVGKTKSEAEIEVQKRGLKLKVESEKESDKKEGTIIEQIDEKGKKVKKGYPVRVIISKGRSVDLTKVPDVREKSIGKAEDMIEEAGLEVLRVDYEYSDKPEGIVIDQTPRAGKEVEQGTEVIIVVSKGKKTTTTTVPSLRDLKEEEAIIELSAYGLGVGSVDYENSDIEKGKVVSQNPKAGREVEENSKVNIVISKGPKEEEKDKNKNNESNNNTNNNSNNNSNNKEKTIMESIKLPTANEEVNVMIEMEQDGASGIIHNQNYKTSNPNIKVPITGKGTAKINIYIDGELYGSREIKF</sequence>
<dbReference type="Gene3D" id="3.30.200.20">
    <property type="entry name" value="Phosphorylase Kinase, domain 1"/>
    <property type="match status" value="1"/>
</dbReference>
<feature type="binding site" evidence="9">
    <location>
        <position position="43"/>
    </location>
    <ligand>
        <name>ATP</name>
        <dbReference type="ChEBI" id="CHEBI:30616"/>
    </ligand>
</feature>
<proteinExistence type="predicted"/>
<dbReference type="GO" id="GO:0106310">
    <property type="term" value="F:protein serine kinase activity"/>
    <property type="evidence" value="ECO:0007669"/>
    <property type="project" value="RHEA"/>
</dbReference>
<dbReference type="PANTHER" id="PTHR43289">
    <property type="entry name" value="MITOGEN-ACTIVATED PROTEIN KINASE KINASE KINASE 20-RELATED"/>
    <property type="match status" value="1"/>
</dbReference>
<evidence type="ECO:0000256" key="9">
    <source>
        <dbReference type="PROSITE-ProRule" id="PRU10141"/>
    </source>
</evidence>
<dbReference type="Pfam" id="PF03793">
    <property type="entry name" value="PASTA"/>
    <property type="match status" value="3"/>
</dbReference>
<feature type="domain" description="PASTA" evidence="13">
    <location>
        <begin position="506"/>
        <end position="572"/>
    </location>
</feature>
<keyword evidence="11" id="KW-1133">Transmembrane helix</keyword>
<feature type="domain" description="PASTA" evidence="13">
    <location>
        <begin position="437"/>
        <end position="503"/>
    </location>
</feature>
<dbReference type="CDD" id="cd14014">
    <property type="entry name" value="STKc_PknB_like"/>
    <property type="match status" value="1"/>
</dbReference>
<evidence type="ECO:0000256" key="6">
    <source>
        <dbReference type="ARBA" id="ARBA00022840"/>
    </source>
</evidence>
<keyword evidence="3 14" id="KW-0808">Transferase</keyword>
<keyword evidence="2" id="KW-0723">Serine/threonine-protein kinase</keyword>
<feature type="compositionally biased region" description="Low complexity" evidence="10">
    <location>
        <begin position="585"/>
        <end position="600"/>
    </location>
</feature>
<dbReference type="GO" id="GO:0005524">
    <property type="term" value="F:ATP binding"/>
    <property type="evidence" value="ECO:0007669"/>
    <property type="project" value="UniProtKB-UniRule"/>
</dbReference>
<dbReference type="Gene3D" id="1.10.510.10">
    <property type="entry name" value="Transferase(Phosphotransferase) domain 1"/>
    <property type="match status" value="1"/>
</dbReference>
<reference evidence="14 15" key="1">
    <citation type="journal article" date="2012" name="PLoS ONE">
        <title>The purine-utilizing bacterium Clostridium acidurici 9a: a genome-guided metabolic reconsideration.</title>
        <authorList>
            <person name="Hartwich K."/>
            <person name="Poehlein A."/>
            <person name="Daniel R."/>
        </authorList>
    </citation>
    <scope>NUCLEOTIDE SEQUENCE [LARGE SCALE GENOMIC DNA]</scope>
    <source>
        <strain evidence="15">ATCC 7906 / DSM 604 / BCRC 14475 / CIP 104303 / KCTC 5404 / NCIMB 10678 / 9a</strain>
    </source>
</reference>
<dbReference type="CDD" id="cd06577">
    <property type="entry name" value="PASTA_pknB"/>
    <property type="match status" value="3"/>
</dbReference>
<dbReference type="PROSITE" id="PS00108">
    <property type="entry name" value="PROTEIN_KINASE_ST"/>
    <property type="match status" value="1"/>
</dbReference>
<evidence type="ECO:0000256" key="11">
    <source>
        <dbReference type="SAM" id="Phobius"/>
    </source>
</evidence>
<evidence type="ECO:0000313" key="15">
    <source>
        <dbReference type="Proteomes" id="UP000006094"/>
    </source>
</evidence>
<dbReference type="PANTHER" id="PTHR43289:SF34">
    <property type="entry name" value="SERINE_THREONINE-PROTEIN KINASE YBDM-RELATED"/>
    <property type="match status" value="1"/>
</dbReference>
<evidence type="ECO:0000256" key="3">
    <source>
        <dbReference type="ARBA" id="ARBA00022679"/>
    </source>
</evidence>
<dbReference type="EMBL" id="CP003326">
    <property type="protein sequence ID" value="AFS78685.1"/>
    <property type="molecule type" value="Genomic_DNA"/>
</dbReference>
<evidence type="ECO:0000313" key="14">
    <source>
        <dbReference type="EMBL" id="AFS78685.1"/>
    </source>
</evidence>
<dbReference type="Gene3D" id="3.30.10.20">
    <property type="match status" value="3"/>
</dbReference>
<dbReference type="KEGG" id="cad:Curi_c16780"/>